<evidence type="ECO:0000313" key="1">
    <source>
        <dbReference type="EMBL" id="JAH99728.1"/>
    </source>
</evidence>
<dbReference type="EMBL" id="GBXM01008849">
    <property type="protein sequence ID" value="JAH99728.1"/>
    <property type="molecule type" value="Transcribed_RNA"/>
</dbReference>
<sequence length="70" mass="8210">MQVKYLCSRVRWQCPTGELNLRPLGYEINSLAIILHCHHLRLYATATPQKPTLHSLLSRKCSFLMFSYLF</sequence>
<reference evidence="1" key="2">
    <citation type="journal article" date="2015" name="Fish Shellfish Immunol.">
        <title>Early steps in the European eel (Anguilla anguilla)-Vibrio vulnificus interaction in the gills: Role of the RtxA13 toxin.</title>
        <authorList>
            <person name="Callol A."/>
            <person name="Pajuelo D."/>
            <person name="Ebbesson L."/>
            <person name="Teles M."/>
            <person name="MacKenzie S."/>
            <person name="Amaro C."/>
        </authorList>
    </citation>
    <scope>NUCLEOTIDE SEQUENCE</scope>
</reference>
<protein>
    <submittedName>
        <fullName evidence="1">Uncharacterized protein</fullName>
    </submittedName>
</protein>
<dbReference type="AlphaFoldDB" id="A0A0E9XDI3"/>
<name>A0A0E9XDI3_ANGAN</name>
<reference evidence="1" key="1">
    <citation type="submission" date="2014-11" db="EMBL/GenBank/DDBJ databases">
        <authorList>
            <person name="Amaro Gonzalez C."/>
        </authorList>
    </citation>
    <scope>NUCLEOTIDE SEQUENCE</scope>
</reference>
<organism evidence="1">
    <name type="scientific">Anguilla anguilla</name>
    <name type="common">European freshwater eel</name>
    <name type="synonym">Muraena anguilla</name>
    <dbReference type="NCBI Taxonomy" id="7936"/>
    <lineage>
        <taxon>Eukaryota</taxon>
        <taxon>Metazoa</taxon>
        <taxon>Chordata</taxon>
        <taxon>Craniata</taxon>
        <taxon>Vertebrata</taxon>
        <taxon>Euteleostomi</taxon>
        <taxon>Actinopterygii</taxon>
        <taxon>Neopterygii</taxon>
        <taxon>Teleostei</taxon>
        <taxon>Anguilliformes</taxon>
        <taxon>Anguillidae</taxon>
        <taxon>Anguilla</taxon>
    </lineage>
</organism>
<proteinExistence type="predicted"/>
<accession>A0A0E9XDI3</accession>